<evidence type="ECO:0000313" key="5">
    <source>
        <dbReference type="Proteomes" id="UP000094385"/>
    </source>
</evidence>
<feature type="domain" description="C2H2-type" evidence="3">
    <location>
        <begin position="518"/>
        <end position="549"/>
    </location>
</feature>
<accession>A0A1E3Q9X2</accession>
<reference evidence="4 5" key="1">
    <citation type="journal article" date="2016" name="Proc. Natl. Acad. Sci. U.S.A.">
        <title>Comparative genomics of biotechnologically important yeasts.</title>
        <authorList>
            <person name="Riley R."/>
            <person name="Haridas S."/>
            <person name="Wolfe K.H."/>
            <person name="Lopes M.R."/>
            <person name="Hittinger C.T."/>
            <person name="Goeker M."/>
            <person name="Salamov A.A."/>
            <person name="Wisecaver J.H."/>
            <person name="Long T.M."/>
            <person name="Calvey C.H."/>
            <person name="Aerts A.L."/>
            <person name="Barry K.W."/>
            <person name="Choi C."/>
            <person name="Clum A."/>
            <person name="Coughlan A.Y."/>
            <person name="Deshpande S."/>
            <person name="Douglass A.P."/>
            <person name="Hanson S.J."/>
            <person name="Klenk H.-P."/>
            <person name="LaButti K.M."/>
            <person name="Lapidus A."/>
            <person name="Lindquist E.A."/>
            <person name="Lipzen A.M."/>
            <person name="Meier-Kolthoff J.P."/>
            <person name="Ohm R.A."/>
            <person name="Otillar R.P."/>
            <person name="Pangilinan J.L."/>
            <person name="Peng Y."/>
            <person name="Rokas A."/>
            <person name="Rosa C.A."/>
            <person name="Scheuner C."/>
            <person name="Sibirny A.A."/>
            <person name="Slot J.C."/>
            <person name="Stielow J.B."/>
            <person name="Sun H."/>
            <person name="Kurtzman C.P."/>
            <person name="Blackwell M."/>
            <person name="Grigoriev I.V."/>
            <person name="Jeffries T.W."/>
        </authorList>
    </citation>
    <scope>NUCLEOTIDE SEQUENCE [LARGE SCALE GENOMIC DNA]</scope>
    <source>
        <strain evidence="4 5">NRRL Y-11557</strain>
    </source>
</reference>
<dbReference type="GO" id="GO:0008270">
    <property type="term" value="F:zinc ion binding"/>
    <property type="evidence" value="ECO:0007669"/>
    <property type="project" value="UniProtKB-KW"/>
</dbReference>
<protein>
    <recommendedName>
        <fullName evidence="3">C2H2-type domain-containing protein</fullName>
    </recommendedName>
</protein>
<feature type="compositionally biased region" description="Basic residues" evidence="2">
    <location>
        <begin position="632"/>
        <end position="641"/>
    </location>
</feature>
<gene>
    <name evidence="4" type="ORF">LIPSTDRAFT_110472</name>
</gene>
<dbReference type="OrthoDB" id="4738706at2759"/>
<dbReference type="InterPro" id="IPR013087">
    <property type="entry name" value="Znf_C2H2_type"/>
</dbReference>
<feature type="region of interest" description="Disordered" evidence="2">
    <location>
        <begin position="614"/>
        <end position="641"/>
    </location>
</feature>
<proteinExistence type="predicted"/>
<evidence type="ECO:0000313" key="4">
    <source>
        <dbReference type="EMBL" id="ODQ74493.1"/>
    </source>
</evidence>
<dbReference type="SMART" id="SM00355">
    <property type="entry name" value="ZnF_C2H2"/>
    <property type="match status" value="3"/>
</dbReference>
<keyword evidence="1" id="KW-0863">Zinc-finger</keyword>
<keyword evidence="1" id="KW-0862">Zinc</keyword>
<keyword evidence="5" id="KW-1185">Reference proteome</keyword>
<keyword evidence="1" id="KW-0479">Metal-binding</keyword>
<feature type="region of interest" description="Disordered" evidence="2">
    <location>
        <begin position="339"/>
        <end position="358"/>
    </location>
</feature>
<dbReference type="PROSITE" id="PS50157">
    <property type="entry name" value="ZINC_FINGER_C2H2_2"/>
    <property type="match status" value="1"/>
</dbReference>
<dbReference type="Proteomes" id="UP000094385">
    <property type="component" value="Unassembled WGS sequence"/>
</dbReference>
<sequence>MALARLADARAYSRPVHLHRVLLFDPQSSIAPTSDPFAADPCHDKIRACTDTGTGINRARGPFLCSGHDNSAHLTRNPTASYPSPSLHAHIRSSPEGFRARASWNGHHDNQPRSMPVRARTLVSRLIVPASVLGPCHSQSLALATISAFTALRLYSVCVTSRIFCRRFYSVIDQPSHSQMVDDSFQLQWGRLSASEFTIAPNKQTAPHQYNSVPRTSTLPLATTIDYDYSTKMYSTVSNYYSSAASNESTSSASSADATPNFTSALVDAVTEEDVSPYQSHMEVKQEPAVARAWSPELEQLVDERMGSSRVWSGNMSAQPAQSSPTSWIVPRVKLEANSRSNSTASTASVATRASSISSEQTKAVTAAEYFANYYHNSYYTAFGTDTKIASSFHTMPEKNYTTITTSTELPTGFGLDFDVGLNLAVSGGHSPLPDKTSTDSASASPLSAISTVRELATTMSPTVTVPSSTATLTTFPTASTTATAPTTTTTTTLPTVTQAQTLAQARTNRRQGHNRNYRCRHCALVFSDAASLKQHIAVLPDATVSQRPYKCPEPSCDWHVIGFHRNNDCSRHYRQVHGVREFVCRWQGARECRTHRFVTAWLRNRHERTVHAGEMESLGLDPDNGKDRSGVRKRRKFQDP</sequence>
<dbReference type="STRING" id="675824.A0A1E3Q9X2"/>
<evidence type="ECO:0000256" key="2">
    <source>
        <dbReference type="SAM" id="MobiDB-lite"/>
    </source>
</evidence>
<organism evidence="4 5">
    <name type="scientific">Lipomyces starkeyi NRRL Y-11557</name>
    <dbReference type="NCBI Taxonomy" id="675824"/>
    <lineage>
        <taxon>Eukaryota</taxon>
        <taxon>Fungi</taxon>
        <taxon>Dikarya</taxon>
        <taxon>Ascomycota</taxon>
        <taxon>Saccharomycotina</taxon>
        <taxon>Lipomycetes</taxon>
        <taxon>Lipomycetales</taxon>
        <taxon>Lipomycetaceae</taxon>
        <taxon>Lipomyces</taxon>
    </lineage>
</organism>
<dbReference type="EMBL" id="KV454292">
    <property type="protein sequence ID" value="ODQ74493.1"/>
    <property type="molecule type" value="Genomic_DNA"/>
</dbReference>
<evidence type="ECO:0000256" key="1">
    <source>
        <dbReference type="PROSITE-ProRule" id="PRU00042"/>
    </source>
</evidence>
<dbReference type="Gene3D" id="3.30.160.60">
    <property type="entry name" value="Classic Zinc Finger"/>
    <property type="match status" value="1"/>
</dbReference>
<evidence type="ECO:0000259" key="3">
    <source>
        <dbReference type="PROSITE" id="PS50157"/>
    </source>
</evidence>
<name>A0A1E3Q9X2_LIPST</name>
<dbReference type="AlphaFoldDB" id="A0A1E3Q9X2"/>